<dbReference type="PANTHER" id="PTHR30614:SF0">
    <property type="entry name" value="L-CYSTINE TRANSPORT SYSTEM PERMEASE PROTEIN TCYL"/>
    <property type="match status" value="1"/>
</dbReference>
<evidence type="ECO:0000256" key="3">
    <source>
        <dbReference type="ARBA" id="ARBA00022475"/>
    </source>
</evidence>
<dbReference type="PANTHER" id="PTHR30614">
    <property type="entry name" value="MEMBRANE COMPONENT OF AMINO ACID ABC TRANSPORTER"/>
    <property type="match status" value="1"/>
</dbReference>
<dbReference type="InterPro" id="IPR035906">
    <property type="entry name" value="MetI-like_sf"/>
</dbReference>
<dbReference type="AlphaFoldDB" id="A0A3S2U9S4"/>
<feature type="domain" description="ABC transmembrane type-1" evidence="9">
    <location>
        <begin position="21"/>
        <end position="216"/>
    </location>
</feature>
<dbReference type="RefSeq" id="WP_127738389.1">
    <property type="nucleotide sequence ID" value="NZ_RZTZ01000004.1"/>
</dbReference>
<dbReference type="NCBIfam" id="TIGR01726">
    <property type="entry name" value="HEQRo_perm_3TM"/>
    <property type="match status" value="1"/>
</dbReference>
<dbReference type="InterPro" id="IPR010065">
    <property type="entry name" value="AA_ABC_transptr_permease_3TM"/>
</dbReference>
<evidence type="ECO:0000256" key="1">
    <source>
        <dbReference type="ARBA" id="ARBA00004651"/>
    </source>
</evidence>
<dbReference type="SUPFAM" id="SSF161098">
    <property type="entry name" value="MetI-like"/>
    <property type="match status" value="1"/>
</dbReference>
<comment type="similarity">
    <text evidence="8">Belongs to the binding-protein-dependent transport system permease family.</text>
</comment>
<evidence type="ECO:0000256" key="5">
    <source>
        <dbReference type="ARBA" id="ARBA00022970"/>
    </source>
</evidence>
<evidence type="ECO:0000256" key="6">
    <source>
        <dbReference type="ARBA" id="ARBA00022989"/>
    </source>
</evidence>
<dbReference type="InterPro" id="IPR043429">
    <property type="entry name" value="ArtM/GltK/GlnP/TcyL/YhdX-like"/>
</dbReference>
<evidence type="ECO:0000256" key="7">
    <source>
        <dbReference type="ARBA" id="ARBA00023136"/>
    </source>
</evidence>
<protein>
    <submittedName>
        <fullName evidence="10">Amino acid ABC transporter permease</fullName>
    </submittedName>
</protein>
<feature type="transmembrane region" description="Helical" evidence="8">
    <location>
        <begin position="198"/>
        <end position="219"/>
    </location>
</feature>
<sequence>MGEFFKWEYVITLFPKVLSALPTTLLIVLFATLIGAAIGLLIAYLRIEKVPVLSQLSIVYVSFVRGTPILVQMFIVFYGLPSLLGSIGIDLSQWEKIYFIYITYGLNAAAFFSEIFRSSLLSVPPSQYEAAASIGLTKGQTYRRVLIPQASKIAMPSLGASIINLLQDTSLAFSLGILDVMGKVQTLGALYYRVMEGYFIAAVIFIVLSIGLEQLFGLIEKKYRYPKRSKKSIRTPILPNGKKLLLLPNGKNKVN</sequence>
<evidence type="ECO:0000313" key="11">
    <source>
        <dbReference type="Proteomes" id="UP000288024"/>
    </source>
</evidence>
<comment type="caution">
    <text evidence="10">The sequence shown here is derived from an EMBL/GenBank/DDBJ whole genome shotgun (WGS) entry which is preliminary data.</text>
</comment>
<feature type="transmembrane region" description="Helical" evidence="8">
    <location>
        <begin position="20"/>
        <end position="45"/>
    </location>
</feature>
<proteinExistence type="inferred from homology"/>
<accession>A0A3S2U9S4</accession>
<gene>
    <name evidence="10" type="ORF">EM808_11615</name>
</gene>
<reference evidence="10 11" key="1">
    <citation type="submission" date="2019-01" db="EMBL/GenBank/DDBJ databases">
        <title>Bacillus sp. M5HDSG1-1, whole genome shotgun sequence.</title>
        <authorList>
            <person name="Tuo L."/>
        </authorList>
    </citation>
    <scope>NUCLEOTIDE SEQUENCE [LARGE SCALE GENOMIC DNA]</scope>
    <source>
        <strain evidence="10 11">M5HDSG1-1</strain>
    </source>
</reference>
<dbReference type="InterPro" id="IPR000515">
    <property type="entry name" value="MetI-like"/>
</dbReference>
<dbReference type="Gene3D" id="1.10.3720.10">
    <property type="entry name" value="MetI-like"/>
    <property type="match status" value="1"/>
</dbReference>
<dbReference type="GO" id="GO:0043190">
    <property type="term" value="C:ATP-binding cassette (ABC) transporter complex"/>
    <property type="evidence" value="ECO:0007669"/>
    <property type="project" value="InterPro"/>
</dbReference>
<evidence type="ECO:0000256" key="4">
    <source>
        <dbReference type="ARBA" id="ARBA00022692"/>
    </source>
</evidence>
<keyword evidence="7 8" id="KW-0472">Membrane</keyword>
<dbReference type="Proteomes" id="UP000288024">
    <property type="component" value="Unassembled WGS sequence"/>
</dbReference>
<keyword evidence="3" id="KW-1003">Cell membrane</keyword>
<keyword evidence="11" id="KW-1185">Reference proteome</keyword>
<feature type="transmembrane region" description="Helical" evidence="8">
    <location>
        <begin position="57"/>
        <end position="78"/>
    </location>
</feature>
<organism evidence="10 11">
    <name type="scientific">Niallia taxi</name>
    <dbReference type="NCBI Taxonomy" id="2499688"/>
    <lineage>
        <taxon>Bacteria</taxon>
        <taxon>Bacillati</taxon>
        <taxon>Bacillota</taxon>
        <taxon>Bacilli</taxon>
        <taxon>Bacillales</taxon>
        <taxon>Bacillaceae</taxon>
        <taxon>Niallia</taxon>
    </lineage>
</organism>
<keyword evidence="5" id="KW-0029">Amino-acid transport</keyword>
<dbReference type="GO" id="GO:0022857">
    <property type="term" value="F:transmembrane transporter activity"/>
    <property type="evidence" value="ECO:0007669"/>
    <property type="project" value="InterPro"/>
</dbReference>
<evidence type="ECO:0000259" key="9">
    <source>
        <dbReference type="PROSITE" id="PS50928"/>
    </source>
</evidence>
<dbReference type="Pfam" id="PF00528">
    <property type="entry name" value="BPD_transp_1"/>
    <property type="match status" value="1"/>
</dbReference>
<dbReference type="GO" id="GO:0006865">
    <property type="term" value="P:amino acid transport"/>
    <property type="evidence" value="ECO:0007669"/>
    <property type="project" value="UniProtKB-KW"/>
</dbReference>
<dbReference type="EMBL" id="RZTZ01000004">
    <property type="protein sequence ID" value="RVT62438.1"/>
    <property type="molecule type" value="Genomic_DNA"/>
</dbReference>
<comment type="subcellular location">
    <subcellularLocation>
        <location evidence="1 8">Cell membrane</location>
        <topology evidence="1 8">Multi-pass membrane protein</topology>
    </subcellularLocation>
</comment>
<evidence type="ECO:0000256" key="8">
    <source>
        <dbReference type="RuleBase" id="RU363032"/>
    </source>
</evidence>
<dbReference type="CDD" id="cd06261">
    <property type="entry name" value="TM_PBP2"/>
    <property type="match status" value="1"/>
</dbReference>
<keyword evidence="6 8" id="KW-1133">Transmembrane helix</keyword>
<keyword evidence="4 8" id="KW-0812">Transmembrane</keyword>
<keyword evidence="2 8" id="KW-0813">Transport</keyword>
<evidence type="ECO:0000256" key="2">
    <source>
        <dbReference type="ARBA" id="ARBA00022448"/>
    </source>
</evidence>
<evidence type="ECO:0000313" key="10">
    <source>
        <dbReference type="EMBL" id="RVT62438.1"/>
    </source>
</evidence>
<dbReference type="PROSITE" id="PS50928">
    <property type="entry name" value="ABC_TM1"/>
    <property type="match status" value="1"/>
</dbReference>
<name>A0A3S2U9S4_9BACI</name>